<accession>A0ABW4K2B6</accession>
<evidence type="ECO:0000313" key="3">
    <source>
        <dbReference type="Proteomes" id="UP001597308"/>
    </source>
</evidence>
<reference evidence="3" key="1">
    <citation type="journal article" date="2019" name="Int. J. Syst. Evol. Microbiol.">
        <title>The Global Catalogue of Microorganisms (GCM) 10K type strain sequencing project: providing services to taxonomists for standard genome sequencing and annotation.</title>
        <authorList>
            <consortium name="The Broad Institute Genomics Platform"/>
            <consortium name="The Broad Institute Genome Sequencing Center for Infectious Disease"/>
            <person name="Wu L."/>
            <person name="Ma J."/>
        </authorList>
    </citation>
    <scope>NUCLEOTIDE SEQUENCE [LARGE SCALE GENOMIC DNA]</scope>
    <source>
        <strain evidence="3">KCTC 23707</strain>
    </source>
</reference>
<organism evidence="2 3">
    <name type="scientific">Methylopila henanensis</name>
    <dbReference type="NCBI Taxonomy" id="873516"/>
    <lineage>
        <taxon>Bacteria</taxon>
        <taxon>Pseudomonadati</taxon>
        <taxon>Pseudomonadota</taxon>
        <taxon>Alphaproteobacteria</taxon>
        <taxon>Hyphomicrobiales</taxon>
        <taxon>Methylopilaceae</taxon>
        <taxon>Methylopila</taxon>
    </lineage>
</organism>
<feature type="region of interest" description="Disordered" evidence="1">
    <location>
        <begin position="24"/>
        <end position="46"/>
    </location>
</feature>
<comment type="caution">
    <text evidence="2">The sequence shown here is derived from an EMBL/GenBank/DDBJ whole genome shotgun (WGS) entry which is preliminary data.</text>
</comment>
<dbReference type="EMBL" id="JBHUER010000002">
    <property type="protein sequence ID" value="MFD1702135.1"/>
    <property type="molecule type" value="Genomic_DNA"/>
</dbReference>
<name>A0ABW4K2B6_9HYPH</name>
<evidence type="ECO:0000313" key="2">
    <source>
        <dbReference type="EMBL" id="MFD1702135.1"/>
    </source>
</evidence>
<dbReference type="Proteomes" id="UP001597308">
    <property type="component" value="Unassembled WGS sequence"/>
</dbReference>
<proteinExistence type="predicted"/>
<evidence type="ECO:0000256" key="1">
    <source>
        <dbReference type="SAM" id="MobiDB-lite"/>
    </source>
</evidence>
<dbReference type="RefSeq" id="WP_378797185.1">
    <property type="nucleotide sequence ID" value="NZ_JBHUER010000002.1"/>
</dbReference>
<sequence length="46" mass="4910">MAGWIADAAIEPAVIGPVPDVADVEASDDQAPRRVEAPLSLRARRR</sequence>
<protein>
    <submittedName>
        <fullName evidence="2">Uncharacterized protein</fullName>
    </submittedName>
</protein>
<gene>
    <name evidence="2" type="ORF">ACFSCV_03875</name>
</gene>
<keyword evidence="3" id="KW-1185">Reference proteome</keyword>